<dbReference type="PANTHER" id="PTHR30043">
    <property type="entry name" value="PHOSPHONATES TRANSPORT SYSTEM PERMEASE PROTEIN"/>
    <property type="match status" value="1"/>
</dbReference>
<dbReference type="NCBIfam" id="TIGR01097">
    <property type="entry name" value="PhnE"/>
    <property type="match status" value="1"/>
</dbReference>
<evidence type="ECO:0000256" key="5">
    <source>
        <dbReference type="ARBA" id="ARBA00022989"/>
    </source>
</evidence>
<dbReference type="CDD" id="cd06261">
    <property type="entry name" value="TM_PBP2"/>
    <property type="match status" value="1"/>
</dbReference>
<feature type="transmembrane region" description="Helical" evidence="7">
    <location>
        <begin position="129"/>
        <end position="156"/>
    </location>
</feature>
<name>A0A2N3L609_9PROT</name>
<evidence type="ECO:0000256" key="3">
    <source>
        <dbReference type="ARBA" id="ARBA00022475"/>
    </source>
</evidence>
<protein>
    <submittedName>
        <fullName evidence="9">Phosphonate ABC transporter, permease protein PhnE</fullName>
    </submittedName>
</protein>
<evidence type="ECO:0000256" key="4">
    <source>
        <dbReference type="ARBA" id="ARBA00022692"/>
    </source>
</evidence>
<evidence type="ECO:0000313" key="9">
    <source>
        <dbReference type="EMBL" id="PKR58130.1"/>
    </source>
</evidence>
<evidence type="ECO:0000256" key="2">
    <source>
        <dbReference type="ARBA" id="ARBA00022448"/>
    </source>
</evidence>
<sequence length="268" mass="29181">MNTTVEKTGRTWKKPPFIANPAIRWALIIGIAAYVWWAITTLPFDWERIQQGIPRAIRIFKGAFPPSFLRGELLFDGFMESIKIAIVSTLLGLALSIPIAFASASNVAPKWLYTIGRGVIIVARSFHPVIVAILFVKAVGFGPLAGILTLTIYSIGFVAKMLAERIEEIDWGQVEAIKAAGGGTFVTMLYAVIPQIMPRQIGLSIYQLDSNLRASAIVGIVGAGGIGSTLLNAFGRYDYDFALAITLCIIAVILVSEAISGRIRRNLW</sequence>
<dbReference type="RefSeq" id="WP_101301891.1">
    <property type="nucleotide sequence ID" value="NZ_NXGX01000004.1"/>
</dbReference>
<evidence type="ECO:0000259" key="8">
    <source>
        <dbReference type="PROSITE" id="PS50928"/>
    </source>
</evidence>
<dbReference type="InterPro" id="IPR005769">
    <property type="entry name" value="PhnE/PtxC"/>
</dbReference>
<dbReference type="SUPFAM" id="SSF161098">
    <property type="entry name" value="MetI-like"/>
    <property type="match status" value="1"/>
</dbReference>
<keyword evidence="10" id="KW-1185">Reference proteome</keyword>
<dbReference type="AlphaFoldDB" id="A0A2N3L609"/>
<feature type="transmembrane region" description="Helical" evidence="7">
    <location>
        <begin position="21"/>
        <end position="39"/>
    </location>
</feature>
<feature type="domain" description="ABC transmembrane type-1" evidence="8">
    <location>
        <begin position="78"/>
        <end position="260"/>
    </location>
</feature>
<keyword evidence="3" id="KW-1003">Cell membrane</keyword>
<evidence type="ECO:0000256" key="1">
    <source>
        <dbReference type="ARBA" id="ARBA00004651"/>
    </source>
</evidence>
<feature type="transmembrane region" description="Helical" evidence="7">
    <location>
        <begin position="241"/>
        <end position="259"/>
    </location>
</feature>
<dbReference type="Pfam" id="PF00528">
    <property type="entry name" value="BPD_transp_1"/>
    <property type="match status" value="1"/>
</dbReference>
<evidence type="ECO:0000313" key="10">
    <source>
        <dbReference type="Proteomes" id="UP000233332"/>
    </source>
</evidence>
<feature type="transmembrane region" description="Helical" evidence="7">
    <location>
        <begin position="214"/>
        <end position="235"/>
    </location>
</feature>
<comment type="subcellular location">
    <subcellularLocation>
        <location evidence="1 7">Cell membrane</location>
        <topology evidence="1 7">Multi-pass membrane protein</topology>
    </subcellularLocation>
</comment>
<keyword evidence="2 7" id="KW-0813">Transport</keyword>
<reference evidence="9 10" key="1">
    <citation type="submission" date="2017-09" db="EMBL/GenBank/DDBJ databases">
        <title>Biodiversity and function of Thalassospira species in the particle-attached aromatic-hydrocarbon-degrading consortia from the surface seawater of the China South Sea.</title>
        <authorList>
            <person name="Dong C."/>
            <person name="Lai Q."/>
            <person name="Shao Z."/>
        </authorList>
    </citation>
    <scope>NUCLEOTIDE SEQUENCE [LARGE SCALE GENOMIC DNA]</scope>
    <source>
        <strain evidence="9 10">139Z-12</strain>
    </source>
</reference>
<dbReference type="GO" id="GO:0015416">
    <property type="term" value="F:ABC-type phosphonate transporter activity"/>
    <property type="evidence" value="ECO:0007669"/>
    <property type="project" value="InterPro"/>
</dbReference>
<comment type="caution">
    <text evidence="9">The sequence shown here is derived from an EMBL/GenBank/DDBJ whole genome shotgun (WGS) entry which is preliminary data.</text>
</comment>
<dbReference type="Gene3D" id="1.10.3720.10">
    <property type="entry name" value="MetI-like"/>
    <property type="match status" value="1"/>
</dbReference>
<evidence type="ECO:0000256" key="7">
    <source>
        <dbReference type="RuleBase" id="RU363032"/>
    </source>
</evidence>
<proteinExistence type="inferred from homology"/>
<keyword evidence="4 7" id="KW-0812">Transmembrane</keyword>
<dbReference type="GO" id="GO:0005886">
    <property type="term" value="C:plasma membrane"/>
    <property type="evidence" value="ECO:0007669"/>
    <property type="project" value="UniProtKB-SubCell"/>
</dbReference>
<dbReference type="PANTHER" id="PTHR30043:SF1">
    <property type="entry name" value="ABC TRANSPORT SYSTEM PERMEASE PROTEIN P69"/>
    <property type="match status" value="1"/>
</dbReference>
<dbReference type="Proteomes" id="UP000233332">
    <property type="component" value="Unassembled WGS sequence"/>
</dbReference>
<accession>A0A2N3L609</accession>
<dbReference type="EMBL" id="NXGX01000004">
    <property type="protein sequence ID" value="PKR58130.1"/>
    <property type="molecule type" value="Genomic_DNA"/>
</dbReference>
<evidence type="ECO:0000256" key="6">
    <source>
        <dbReference type="ARBA" id="ARBA00023136"/>
    </source>
</evidence>
<organism evidence="9 10">
    <name type="scientific">Thalassospira lohafexi</name>
    <dbReference type="NCBI Taxonomy" id="744227"/>
    <lineage>
        <taxon>Bacteria</taxon>
        <taxon>Pseudomonadati</taxon>
        <taxon>Pseudomonadota</taxon>
        <taxon>Alphaproteobacteria</taxon>
        <taxon>Rhodospirillales</taxon>
        <taxon>Thalassospiraceae</taxon>
        <taxon>Thalassospira</taxon>
    </lineage>
</organism>
<dbReference type="InterPro" id="IPR035906">
    <property type="entry name" value="MetI-like_sf"/>
</dbReference>
<dbReference type="PROSITE" id="PS50928">
    <property type="entry name" value="ABC_TM1"/>
    <property type="match status" value="1"/>
</dbReference>
<feature type="transmembrane region" description="Helical" evidence="7">
    <location>
        <begin position="176"/>
        <end position="193"/>
    </location>
</feature>
<gene>
    <name evidence="9" type="primary">phnE</name>
    <name evidence="9" type="ORF">COO92_10235</name>
</gene>
<feature type="transmembrane region" description="Helical" evidence="7">
    <location>
        <begin position="84"/>
        <end position="108"/>
    </location>
</feature>
<dbReference type="InterPro" id="IPR000515">
    <property type="entry name" value="MetI-like"/>
</dbReference>
<keyword evidence="6 7" id="KW-0472">Membrane</keyword>
<comment type="similarity">
    <text evidence="7">Belongs to the binding-protein-dependent transport system permease family.</text>
</comment>
<keyword evidence="5 7" id="KW-1133">Transmembrane helix</keyword>